<dbReference type="InterPro" id="IPR011761">
    <property type="entry name" value="ATP-grasp"/>
</dbReference>
<feature type="domain" description="ATP-grasp" evidence="5">
    <location>
        <begin position="102"/>
        <end position="293"/>
    </location>
</feature>
<dbReference type="EMBL" id="JAQIFT010000068">
    <property type="protein sequence ID" value="MDA3733859.1"/>
    <property type="molecule type" value="Genomic_DNA"/>
</dbReference>
<dbReference type="Pfam" id="PF08443">
    <property type="entry name" value="RimK"/>
    <property type="match status" value="1"/>
</dbReference>
<dbReference type="PROSITE" id="PS50975">
    <property type="entry name" value="ATP_GRASP"/>
    <property type="match status" value="1"/>
</dbReference>
<reference evidence="6" key="1">
    <citation type="journal article" date="2023" name="Int. J. Syst. Evol. Microbiol.">
        <title>&lt;i&gt;Holtiella tumoricola&lt;/i&gt; gen. nov. sp. nov., isolated from a human clinical sample.</title>
        <authorList>
            <person name="Allen-Vercoe E."/>
            <person name="Daigneault M.C."/>
            <person name="Vancuren S.J."/>
            <person name="Cochrane K."/>
            <person name="O'Neal L.L."/>
            <person name="Sankaranarayanan K."/>
            <person name="Lawson P.A."/>
        </authorList>
    </citation>
    <scope>NUCLEOTIDE SEQUENCE</scope>
    <source>
        <strain evidence="6">CC70A</strain>
    </source>
</reference>
<dbReference type="GO" id="GO:0016879">
    <property type="term" value="F:ligase activity, forming carbon-nitrogen bonds"/>
    <property type="evidence" value="ECO:0007669"/>
    <property type="project" value="TreeGrafter"/>
</dbReference>
<dbReference type="RefSeq" id="WP_271013545.1">
    <property type="nucleotide sequence ID" value="NZ_JAQIFT010000068.1"/>
</dbReference>
<dbReference type="Proteomes" id="UP001169242">
    <property type="component" value="Unassembled WGS sequence"/>
</dbReference>
<gene>
    <name evidence="6" type="ORF">PBV87_20505</name>
</gene>
<keyword evidence="7" id="KW-1185">Reference proteome</keyword>
<keyword evidence="1" id="KW-0479">Metal-binding</keyword>
<evidence type="ECO:0000259" key="5">
    <source>
        <dbReference type="PROSITE" id="PS50975"/>
    </source>
</evidence>
<dbReference type="Gene3D" id="3.30.470.20">
    <property type="entry name" value="ATP-grasp fold, B domain"/>
    <property type="match status" value="1"/>
</dbReference>
<keyword evidence="2 4" id="KW-0547">Nucleotide-binding</keyword>
<dbReference type="PANTHER" id="PTHR21621">
    <property type="entry name" value="RIBOSOMAL PROTEIN S6 MODIFICATION PROTEIN"/>
    <property type="match status" value="1"/>
</dbReference>
<dbReference type="PANTHER" id="PTHR21621:SF0">
    <property type="entry name" value="BETA-CITRYLGLUTAMATE SYNTHASE B-RELATED"/>
    <property type="match status" value="1"/>
</dbReference>
<dbReference type="SUPFAM" id="SSF56059">
    <property type="entry name" value="Glutathione synthetase ATP-binding domain-like"/>
    <property type="match status" value="1"/>
</dbReference>
<dbReference type="Gene3D" id="3.40.50.20">
    <property type="match status" value="1"/>
</dbReference>
<evidence type="ECO:0000313" key="7">
    <source>
        <dbReference type="Proteomes" id="UP001169242"/>
    </source>
</evidence>
<comment type="caution">
    <text evidence="6">The sequence shown here is derived from an EMBL/GenBank/DDBJ whole genome shotgun (WGS) entry which is preliminary data.</text>
</comment>
<dbReference type="NCBIfam" id="TIGR00768">
    <property type="entry name" value="rimK_fam"/>
    <property type="match status" value="1"/>
</dbReference>
<evidence type="ECO:0000256" key="1">
    <source>
        <dbReference type="ARBA" id="ARBA00022723"/>
    </source>
</evidence>
<keyword evidence="6" id="KW-0436">Ligase</keyword>
<dbReference type="AlphaFoldDB" id="A0AA42DR58"/>
<sequence>MIKGAIVVNGYMRTAKFEEITGLYEEAAKTQGIELEVWYTDQLCYGFEGDHTPFINEEIKDKQFVLFLDKDVMLARQLERLGLRVFNSARAIEICDHKGMTIENLAYSGIKCPQTILAPLVFRGMYDETKKDSYMVHLEERLGYPMVVKECYGSFGMQVHLVHNRKELREIRGEIGDIPHLYQSFVRTSIGRDVRIHVVGGEVVASMLRCNQGDFRANITNGGTMHHYEPNEAFKEMAVQVCDKLGLDFAGVDLMFGEGDEPVLCEVNSNAHIKNILDLTGINIAEKIMAYIGKEVTKDEGIIDL</sequence>
<evidence type="ECO:0000256" key="3">
    <source>
        <dbReference type="ARBA" id="ARBA00022840"/>
    </source>
</evidence>
<proteinExistence type="predicted"/>
<protein>
    <submittedName>
        <fullName evidence="6">RimK family alpha-L-glutamate ligase</fullName>
    </submittedName>
</protein>
<accession>A0AA42DR58</accession>
<evidence type="ECO:0000256" key="2">
    <source>
        <dbReference type="ARBA" id="ARBA00022741"/>
    </source>
</evidence>
<organism evidence="6 7">
    <name type="scientific">Holtiella tumoricola</name>
    <dbReference type="NCBI Taxonomy" id="3018743"/>
    <lineage>
        <taxon>Bacteria</taxon>
        <taxon>Bacillati</taxon>
        <taxon>Bacillota</taxon>
        <taxon>Clostridia</taxon>
        <taxon>Lachnospirales</taxon>
        <taxon>Cellulosilyticaceae</taxon>
        <taxon>Holtiella</taxon>
    </lineage>
</organism>
<evidence type="ECO:0000256" key="4">
    <source>
        <dbReference type="PROSITE-ProRule" id="PRU00409"/>
    </source>
</evidence>
<keyword evidence="3 4" id="KW-0067">ATP-binding</keyword>
<dbReference type="GO" id="GO:0046872">
    <property type="term" value="F:metal ion binding"/>
    <property type="evidence" value="ECO:0007669"/>
    <property type="project" value="UniProtKB-KW"/>
</dbReference>
<dbReference type="GO" id="GO:0005737">
    <property type="term" value="C:cytoplasm"/>
    <property type="evidence" value="ECO:0007669"/>
    <property type="project" value="TreeGrafter"/>
</dbReference>
<evidence type="ECO:0000313" key="6">
    <source>
        <dbReference type="EMBL" id="MDA3733859.1"/>
    </source>
</evidence>
<name>A0AA42DR58_9FIRM</name>
<dbReference type="GO" id="GO:0005524">
    <property type="term" value="F:ATP binding"/>
    <property type="evidence" value="ECO:0007669"/>
    <property type="project" value="UniProtKB-UniRule"/>
</dbReference>
<dbReference type="InterPro" id="IPR013651">
    <property type="entry name" value="ATP-grasp_RimK-type"/>
</dbReference>
<dbReference type="InterPro" id="IPR004666">
    <property type="entry name" value="Rp_bS6_RimK/Lys_biosynth_LsyX"/>
</dbReference>